<dbReference type="PROSITE" id="PS51892">
    <property type="entry name" value="SUBTILASE"/>
    <property type="match status" value="1"/>
</dbReference>
<dbReference type="InterPro" id="IPR050131">
    <property type="entry name" value="Peptidase_S8_subtilisin-like"/>
</dbReference>
<keyword evidence="2 5" id="KW-0645">Protease</keyword>
<dbReference type="PROSITE" id="PS00137">
    <property type="entry name" value="SUBTILASE_HIS"/>
    <property type="match status" value="1"/>
</dbReference>
<feature type="domain" description="Peptidase S8/S53" evidence="8">
    <location>
        <begin position="142"/>
        <end position="361"/>
    </location>
</feature>
<gene>
    <name evidence="9" type="ORF">CLAFUR5_09185</name>
</gene>
<dbReference type="GO" id="GO:0005576">
    <property type="term" value="C:extracellular region"/>
    <property type="evidence" value="ECO:0007669"/>
    <property type="project" value="UniProtKB-ARBA"/>
</dbReference>
<proteinExistence type="inferred from homology"/>
<feature type="signal peptide" evidence="7">
    <location>
        <begin position="1"/>
        <end position="16"/>
    </location>
</feature>
<evidence type="ECO:0000313" key="9">
    <source>
        <dbReference type="EMBL" id="UJO21851.1"/>
    </source>
</evidence>
<dbReference type="PROSITE" id="PS00136">
    <property type="entry name" value="SUBTILASE_ASP"/>
    <property type="match status" value="1"/>
</dbReference>
<dbReference type="InterPro" id="IPR000209">
    <property type="entry name" value="Peptidase_S8/S53_dom"/>
</dbReference>
<feature type="chain" id="PRO_5040107190" evidence="7">
    <location>
        <begin position="17"/>
        <end position="397"/>
    </location>
</feature>
<evidence type="ECO:0000256" key="1">
    <source>
        <dbReference type="ARBA" id="ARBA00011073"/>
    </source>
</evidence>
<dbReference type="FunFam" id="3.40.50.200:FF:000014">
    <property type="entry name" value="Proteinase K"/>
    <property type="match status" value="1"/>
</dbReference>
<keyword evidence="4 5" id="KW-0720">Serine protease</keyword>
<dbReference type="InterPro" id="IPR023827">
    <property type="entry name" value="Peptidase_S8_Asp-AS"/>
</dbReference>
<sequence>MLRLFNLLALLPAAFAAPSQHSNLVRVKRQEADLIPNQYLIKASPSADLETVKADVARILGVEEFVPDEEFRINDVFEGFKVEAAPEVAEQLNALNTVEKVQQDFMVEIQAITQQTDPPYGLARISSRTRGTTSYKYDDSAGAGTFVYVVDTGINLNHVDFGGRASFGFSAVTDEANGDLNGHGTHCAGTAAGRTYGVAKSASIIDVKVINRTGRSPLSNLVAGMDWIANDVRSKGRIGRAVVSMSLGADRRAGDTGFLDEATAALADIGVFVTVSSGNANVDTDLFTPARVPQVCTVGATDRNDRRGDFSNFGPLVDVLAPGVDVTSAWIGLTTATNTITGTSMACPHVAGVGAYLLGMEGSRNGAQLCSRIQELSTKDVISNLKGEQNRLLYNGV</sequence>
<dbReference type="GeneID" id="71989063"/>
<evidence type="ECO:0000259" key="8">
    <source>
        <dbReference type="Pfam" id="PF00082"/>
    </source>
</evidence>
<evidence type="ECO:0000256" key="4">
    <source>
        <dbReference type="ARBA" id="ARBA00022825"/>
    </source>
</evidence>
<feature type="active site" description="Charge relay system" evidence="5">
    <location>
        <position position="344"/>
    </location>
</feature>
<comment type="similarity">
    <text evidence="1 5 6">Belongs to the peptidase S8 family.</text>
</comment>
<keyword evidence="10" id="KW-1185">Reference proteome</keyword>
<evidence type="ECO:0000256" key="7">
    <source>
        <dbReference type="SAM" id="SignalP"/>
    </source>
</evidence>
<dbReference type="Pfam" id="PF00082">
    <property type="entry name" value="Peptidase_S8"/>
    <property type="match status" value="1"/>
</dbReference>
<protein>
    <submittedName>
        <fullName evidence="9">Cuticle-degrading protease</fullName>
    </submittedName>
</protein>
<dbReference type="InterPro" id="IPR036852">
    <property type="entry name" value="Peptidase_S8/S53_dom_sf"/>
</dbReference>
<reference evidence="9" key="1">
    <citation type="submission" date="2021-12" db="EMBL/GenBank/DDBJ databases">
        <authorList>
            <person name="Zaccaron A."/>
            <person name="Stergiopoulos I."/>
        </authorList>
    </citation>
    <scope>NUCLEOTIDE SEQUENCE</scope>
    <source>
        <strain evidence="9">Race5_Kim</strain>
    </source>
</reference>
<dbReference type="PROSITE" id="PS00138">
    <property type="entry name" value="SUBTILASE_SER"/>
    <property type="match status" value="1"/>
</dbReference>
<dbReference type="PANTHER" id="PTHR43806:SF58">
    <property type="entry name" value="ALKALINE PROTEASE 1-RELATED"/>
    <property type="match status" value="1"/>
</dbReference>
<dbReference type="CDD" id="cd04077">
    <property type="entry name" value="Peptidases_S8_PCSK9_ProteinaseK_like"/>
    <property type="match status" value="1"/>
</dbReference>
<dbReference type="EMBL" id="CP090171">
    <property type="protein sequence ID" value="UJO21851.1"/>
    <property type="molecule type" value="Genomic_DNA"/>
</dbReference>
<dbReference type="InterPro" id="IPR015500">
    <property type="entry name" value="Peptidase_S8_subtilisin-rel"/>
</dbReference>
<dbReference type="SUPFAM" id="SSF54897">
    <property type="entry name" value="Protease propeptides/inhibitors"/>
    <property type="match status" value="1"/>
</dbReference>
<reference evidence="9" key="2">
    <citation type="journal article" date="2022" name="Microb. Genom.">
        <title>A chromosome-scale genome assembly of the tomato pathogen Cladosporium fulvum reveals a compartmentalized genome architecture and the presence of a dispensable chromosome.</title>
        <authorList>
            <person name="Zaccaron A.Z."/>
            <person name="Chen L.H."/>
            <person name="Samaras A."/>
            <person name="Stergiopoulos I."/>
        </authorList>
    </citation>
    <scope>NUCLEOTIDE SEQUENCE</scope>
    <source>
        <strain evidence="9">Race5_Kim</strain>
    </source>
</reference>
<name>A0A9Q8UTG7_PASFU</name>
<accession>A0A9Q8UTG7</accession>
<dbReference type="KEGG" id="ffu:CLAFUR5_09185"/>
<dbReference type="OMA" id="INAPDVW"/>
<evidence type="ECO:0000256" key="5">
    <source>
        <dbReference type="PROSITE-ProRule" id="PRU01240"/>
    </source>
</evidence>
<dbReference type="RefSeq" id="XP_047766217.1">
    <property type="nucleotide sequence ID" value="XM_047908333.1"/>
</dbReference>
<dbReference type="GO" id="GO:0006508">
    <property type="term" value="P:proteolysis"/>
    <property type="evidence" value="ECO:0007669"/>
    <property type="project" value="UniProtKB-KW"/>
</dbReference>
<dbReference type="Proteomes" id="UP000756132">
    <property type="component" value="Chromosome 9"/>
</dbReference>
<evidence type="ECO:0000256" key="3">
    <source>
        <dbReference type="ARBA" id="ARBA00022801"/>
    </source>
</evidence>
<feature type="active site" description="Charge relay system" evidence="5">
    <location>
        <position position="183"/>
    </location>
</feature>
<evidence type="ECO:0000313" key="10">
    <source>
        <dbReference type="Proteomes" id="UP000756132"/>
    </source>
</evidence>
<dbReference type="InterPro" id="IPR022398">
    <property type="entry name" value="Peptidase_S8_His-AS"/>
</dbReference>
<dbReference type="OrthoDB" id="206201at2759"/>
<dbReference type="InterPro" id="IPR034193">
    <property type="entry name" value="PCSK9_ProteinaseK-like"/>
</dbReference>
<dbReference type="PANTHER" id="PTHR43806">
    <property type="entry name" value="PEPTIDASE S8"/>
    <property type="match status" value="1"/>
</dbReference>
<dbReference type="GO" id="GO:0004252">
    <property type="term" value="F:serine-type endopeptidase activity"/>
    <property type="evidence" value="ECO:0007669"/>
    <property type="project" value="UniProtKB-UniRule"/>
</dbReference>
<dbReference type="InterPro" id="IPR023828">
    <property type="entry name" value="Peptidase_S8_Ser-AS"/>
</dbReference>
<dbReference type="Gene3D" id="3.40.50.200">
    <property type="entry name" value="Peptidase S8/S53 domain"/>
    <property type="match status" value="1"/>
</dbReference>
<dbReference type="SUPFAM" id="SSF52743">
    <property type="entry name" value="Subtilisin-like"/>
    <property type="match status" value="1"/>
</dbReference>
<evidence type="ECO:0000256" key="2">
    <source>
        <dbReference type="ARBA" id="ARBA00022670"/>
    </source>
</evidence>
<dbReference type="PRINTS" id="PR00723">
    <property type="entry name" value="SUBTILISIN"/>
</dbReference>
<keyword evidence="7" id="KW-0732">Signal</keyword>
<organism evidence="9 10">
    <name type="scientific">Passalora fulva</name>
    <name type="common">Tomato leaf mold</name>
    <name type="synonym">Cladosporium fulvum</name>
    <dbReference type="NCBI Taxonomy" id="5499"/>
    <lineage>
        <taxon>Eukaryota</taxon>
        <taxon>Fungi</taxon>
        <taxon>Dikarya</taxon>
        <taxon>Ascomycota</taxon>
        <taxon>Pezizomycotina</taxon>
        <taxon>Dothideomycetes</taxon>
        <taxon>Dothideomycetidae</taxon>
        <taxon>Mycosphaerellales</taxon>
        <taxon>Mycosphaerellaceae</taxon>
        <taxon>Fulvia</taxon>
    </lineage>
</organism>
<feature type="active site" description="Charge relay system" evidence="5">
    <location>
        <position position="151"/>
    </location>
</feature>
<dbReference type="AlphaFoldDB" id="A0A9Q8UTG7"/>
<evidence type="ECO:0000256" key="6">
    <source>
        <dbReference type="RuleBase" id="RU003355"/>
    </source>
</evidence>
<keyword evidence="3 5" id="KW-0378">Hydrolase</keyword>